<protein>
    <recommendedName>
        <fullName evidence="2 13">DNA ligase</fullName>
        <ecNumber evidence="1 13">6.5.1.2</ecNumber>
    </recommendedName>
    <alternativeName>
        <fullName evidence="13">Polydeoxyribonucleotide synthase [NAD(+)]</fullName>
    </alternativeName>
</protein>
<dbReference type="RefSeq" id="WP_094689415.1">
    <property type="nucleotide sequence ID" value="NZ_JACBYZ010000001.1"/>
</dbReference>
<evidence type="ECO:0000259" key="15">
    <source>
        <dbReference type="PROSITE" id="PS50172"/>
    </source>
</evidence>
<organism evidence="16 17">
    <name type="scientific">Aeriscardovia aeriphila</name>
    <dbReference type="NCBI Taxonomy" id="218139"/>
    <lineage>
        <taxon>Bacteria</taxon>
        <taxon>Bacillati</taxon>
        <taxon>Actinomycetota</taxon>
        <taxon>Actinomycetes</taxon>
        <taxon>Bifidobacteriales</taxon>
        <taxon>Bifidobacteriaceae</taxon>
        <taxon>Aeriscardovia</taxon>
    </lineage>
</organism>
<dbReference type="InterPro" id="IPR004149">
    <property type="entry name" value="Znf_DNAligase_C4"/>
</dbReference>
<dbReference type="Pfam" id="PF03120">
    <property type="entry name" value="OB_DNA_ligase"/>
    <property type="match status" value="1"/>
</dbReference>
<dbReference type="InterPro" id="IPR012340">
    <property type="entry name" value="NA-bd_OB-fold"/>
</dbReference>
<keyword evidence="3 13" id="KW-0436">Ligase</keyword>
<dbReference type="InterPro" id="IPR001357">
    <property type="entry name" value="BRCT_dom"/>
</dbReference>
<reference evidence="16 17" key="1">
    <citation type="journal article" date="2017" name="BMC Genomics">
        <title>Comparative genomic and phylogenomic analyses of the Bifidobacteriaceae family.</title>
        <authorList>
            <person name="Lugli G.A."/>
            <person name="Milani C."/>
            <person name="Turroni F."/>
            <person name="Duranti S."/>
            <person name="Mancabelli L."/>
            <person name="Mangifesta M."/>
            <person name="Ferrario C."/>
            <person name="Modesto M."/>
            <person name="Mattarelli P."/>
            <person name="Jiri K."/>
            <person name="van Sinderen D."/>
            <person name="Ventura M."/>
        </authorList>
    </citation>
    <scope>NUCLEOTIDE SEQUENCE [LARGE SCALE GENOMIC DNA]</scope>
    <source>
        <strain evidence="16 17">LMG 21773</strain>
    </source>
</reference>
<feature type="binding site" evidence="13">
    <location>
        <position position="437"/>
    </location>
    <ligand>
        <name>NAD(+)</name>
        <dbReference type="ChEBI" id="CHEBI:57540"/>
    </ligand>
</feature>
<comment type="function">
    <text evidence="13">DNA ligase that catalyzes the formation of phosphodiester linkages between 5'-phosphoryl and 3'-hydroxyl groups in double-stranded DNA using NAD as a coenzyme and as the energy source for the reaction. It is essential for DNA replication and repair of damaged DNA.</text>
</comment>
<evidence type="ECO:0000256" key="2">
    <source>
        <dbReference type="ARBA" id="ARBA00013308"/>
    </source>
</evidence>
<evidence type="ECO:0000256" key="10">
    <source>
        <dbReference type="ARBA" id="ARBA00023204"/>
    </source>
</evidence>
<evidence type="ECO:0000256" key="9">
    <source>
        <dbReference type="ARBA" id="ARBA00023027"/>
    </source>
</evidence>
<dbReference type="NCBIfam" id="NF005932">
    <property type="entry name" value="PRK07956.1"/>
    <property type="match status" value="1"/>
</dbReference>
<dbReference type="OrthoDB" id="9759736at2"/>
<evidence type="ECO:0000256" key="13">
    <source>
        <dbReference type="HAMAP-Rule" id="MF_01588"/>
    </source>
</evidence>
<dbReference type="InterPro" id="IPR041663">
    <property type="entry name" value="DisA/LigA_HHH"/>
</dbReference>
<dbReference type="Pfam" id="PF01653">
    <property type="entry name" value="DNA_ligase_aden"/>
    <property type="match status" value="1"/>
</dbReference>
<dbReference type="InterPro" id="IPR033136">
    <property type="entry name" value="DNA_ligase_CS"/>
</dbReference>
<dbReference type="SMART" id="SM00292">
    <property type="entry name" value="BRCT"/>
    <property type="match status" value="1"/>
</dbReference>
<feature type="binding site" evidence="13">
    <location>
        <begin position="193"/>
        <end position="194"/>
    </location>
    <ligand>
        <name>NAD(+)</name>
        <dbReference type="ChEBI" id="CHEBI:57540"/>
    </ligand>
</feature>
<comment type="similarity">
    <text evidence="12 13">Belongs to the NAD-dependent DNA ligase family. LigA subfamily.</text>
</comment>
<feature type="active site" description="N6-AMP-lysine intermediate" evidence="13">
    <location>
        <position position="229"/>
    </location>
</feature>
<comment type="cofactor">
    <cofactor evidence="13">
        <name>Mg(2+)</name>
        <dbReference type="ChEBI" id="CHEBI:18420"/>
    </cofactor>
    <cofactor evidence="13">
        <name>Mn(2+)</name>
        <dbReference type="ChEBI" id="CHEBI:29035"/>
    </cofactor>
</comment>
<dbReference type="InterPro" id="IPR001679">
    <property type="entry name" value="DNA_ligase"/>
</dbReference>
<dbReference type="InterPro" id="IPR013840">
    <property type="entry name" value="DNAligase_N"/>
</dbReference>
<dbReference type="Gene3D" id="2.40.50.140">
    <property type="entry name" value="Nucleic acid-binding proteins"/>
    <property type="match status" value="1"/>
</dbReference>
<keyword evidence="10 13" id="KW-0234">DNA repair</keyword>
<evidence type="ECO:0000256" key="3">
    <source>
        <dbReference type="ARBA" id="ARBA00022598"/>
    </source>
</evidence>
<dbReference type="Pfam" id="PF03119">
    <property type="entry name" value="DNA_ligase_ZBD"/>
    <property type="match status" value="1"/>
</dbReference>
<dbReference type="SUPFAM" id="SSF47781">
    <property type="entry name" value="RuvA domain 2-like"/>
    <property type="match status" value="1"/>
</dbReference>
<sequence length="947" mass="103269">MASFQDYQQGLFDFDDEAQPSSAVDEAPASGTRAEAQPSRPVDEVLGELNGSDSDITTLGALDYQHMSLEQARRAHDLLAGFVLEDQKAYYIDNAPTSSDAAFDARLRALQQVEKHFPELDTADSPSHIVGGAGLEQLLERTSADNVNESVANTSADGVDPELAATPAKNDAPTEQEQSSEFPDIEHPTRMLSLDDVFSIEELRSWYDSTRRSLEVGENEPLEMTCEVKIDGLALDLIYENGILTRGETRGDGRIGKDITTNIKAIRSIPQQLDGSHADIPAFLEVRGEVFLTFDSFNAINAKREQEGEPVFANARNTAAGTLMNKNVDVLRERNLTFYAHGIGAIQYSAEESERGDAMLDQSQAYELYKAWGIPISPHNRVVTNFQQIEDMIDYYLEHRYDIEHPLDGIVVKVNDISRQRELGVTARAPRWGIAYKYPPEEVNTMLENIIVQVGRTGRVTPVAILKPVSVAGSTVARATLHNEQEIERKGVLIGDLITVRKAGDVIPEIVGPVLSYRAKHTDKVHAFTMPTVCPECGTPLVQEKEGDVDLRCPNAETCPAQLEERLIHLASRKAFDIDSMGEQVALWLTNPEANRPDSVDSYDPSTKIISVAKGSAPAAYVPAPGLTLPAPQQPVLRNEAGLFALTPEMLKDVYKWVEIPIQDVWEVEVAQPDGTVKKVKKRAKREGSGRFRRERAFFNEGKRHKNEQGEVVVDPPTPSANTVKLFEQLQKARHAQLWRVLTALSIRHVGDTKARDLERHFGSLEALENASKEEIAQIDGMGEEIAQSIVDWFAKAHEPGDWRYDLLTSWKLAGVGSVSYENSSEQTLAGLTILVTGSIAGMTREQVKESIEAHGGKASSGKPSKKTTVVITGENPGESKVVKAQELGVPLMGEEALFAMLEHGPAGILPGYGDAPASGDSASNPASSASAASSASPADASEGAGE</sequence>
<dbReference type="FunFam" id="2.40.50.140:FF:000012">
    <property type="entry name" value="DNA ligase"/>
    <property type="match status" value="1"/>
</dbReference>
<feature type="binding site" evidence="13">
    <location>
        <position position="413"/>
    </location>
    <ligand>
        <name>NAD(+)</name>
        <dbReference type="ChEBI" id="CHEBI:57540"/>
    </ligand>
</feature>
<dbReference type="Pfam" id="PF12826">
    <property type="entry name" value="HHH_2"/>
    <property type="match status" value="1"/>
</dbReference>
<keyword evidence="8 13" id="KW-0460">Magnesium</keyword>
<proteinExistence type="inferred from homology"/>
<dbReference type="Pfam" id="PF00533">
    <property type="entry name" value="BRCT"/>
    <property type="match status" value="1"/>
</dbReference>
<accession>A0A261F9H6</accession>
<feature type="binding site" evidence="13">
    <location>
        <position position="537"/>
    </location>
    <ligand>
        <name>Zn(2+)</name>
        <dbReference type="ChEBI" id="CHEBI:29105"/>
    </ligand>
</feature>
<dbReference type="SMART" id="SM00532">
    <property type="entry name" value="LIGANc"/>
    <property type="match status" value="1"/>
</dbReference>
<keyword evidence="4 13" id="KW-0235">DNA replication</keyword>
<dbReference type="Gene3D" id="6.20.10.30">
    <property type="match status" value="1"/>
</dbReference>
<feature type="binding site" evidence="13">
    <location>
        <position position="227"/>
    </location>
    <ligand>
        <name>NAD(+)</name>
        <dbReference type="ChEBI" id="CHEBI:57540"/>
    </ligand>
</feature>
<dbReference type="HAMAP" id="MF_01588">
    <property type="entry name" value="DNA_ligase_A"/>
    <property type="match status" value="1"/>
</dbReference>
<dbReference type="SUPFAM" id="SSF50249">
    <property type="entry name" value="Nucleic acid-binding proteins"/>
    <property type="match status" value="1"/>
</dbReference>
<dbReference type="PANTHER" id="PTHR23389">
    <property type="entry name" value="CHROMOSOME TRANSMISSION FIDELITY FACTOR 18"/>
    <property type="match status" value="1"/>
</dbReference>
<keyword evidence="7 13" id="KW-0862">Zinc</keyword>
<evidence type="ECO:0000313" key="16">
    <source>
        <dbReference type="EMBL" id="OZG55800.1"/>
    </source>
</evidence>
<comment type="caution">
    <text evidence="16">The sequence shown here is derived from an EMBL/GenBank/DDBJ whole genome shotgun (WGS) entry which is preliminary data.</text>
</comment>
<keyword evidence="9 13" id="KW-0520">NAD</keyword>
<evidence type="ECO:0000256" key="8">
    <source>
        <dbReference type="ARBA" id="ARBA00022842"/>
    </source>
</evidence>
<dbReference type="Gene3D" id="3.30.470.30">
    <property type="entry name" value="DNA ligase/mRNA capping enzyme"/>
    <property type="match status" value="1"/>
</dbReference>
<dbReference type="InterPro" id="IPR036420">
    <property type="entry name" value="BRCT_dom_sf"/>
</dbReference>
<keyword evidence="17" id="KW-1185">Reference proteome</keyword>
<evidence type="ECO:0000256" key="6">
    <source>
        <dbReference type="ARBA" id="ARBA00022763"/>
    </source>
</evidence>
<keyword evidence="13" id="KW-0464">Manganese</keyword>
<feature type="domain" description="BRCT" evidence="15">
    <location>
        <begin position="824"/>
        <end position="905"/>
    </location>
</feature>
<feature type="region of interest" description="Disordered" evidence="14">
    <location>
        <begin position="849"/>
        <end position="870"/>
    </location>
</feature>
<evidence type="ECO:0000256" key="14">
    <source>
        <dbReference type="SAM" id="MobiDB-lite"/>
    </source>
</evidence>
<feature type="region of interest" description="Disordered" evidence="14">
    <location>
        <begin position="152"/>
        <end position="187"/>
    </location>
</feature>
<dbReference type="CDD" id="cd00114">
    <property type="entry name" value="LIGANc"/>
    <property type="match status" value="1"/>
</dbReference>
<dbReference type="Gene3D" id="3.40.50.10190">
    <property type="entry name" value="BRCT domain"/>
    <property type="match status" value="1"/>
</dbReference>
<feature type="binding site" evidence="13">
    <location>
        <position position="250"/>
    </location>
    <ligand>
        <name>NAD(+)</name>
        <dbReference type="ChEBI" id="CHEBI:57540"/>
    </ligand>
</feature>
<dbReference type="PROSITE" id="PS50172">
    <property type="entry name" value="BRCT"/>
    <property type="match status" value="1"/>
</dbReference>
<feature type="region of interest" description="Disordered" evidence="14">
    <location>
        <begin position="910"/>
        <end position="947"/>
    </location>
</feature>
<feature type="binding site" evidence="13">
    <location>
        <position position="553"/>
    </location>
    <ligand>
        <name>Zn(2+)</name>
        <dbReference type="ChEBI" id="CHEBI:29105"/>
    </ligand>
</feature>
<evidence type="ECO:0000256" key="4">
    <source>
        <dbReference type="ARBA" id="ARBA00022705"/>
    </source>
</evidence>
<dbReference type="GO" id="GO:0005829">
    <property type="term" value="C:cytosol"/>
    <property type="evidence" value="ECO:0007669"/>
    <property type="project" value="TreeGrafter"/>
</dbReference>
<dbReference type="SUPFAM" id="SSF56091">
    <property type="entry name" value="DNA ligase/mRNA capping enzyme, catalytic domain"/>
    <property type="match status" value="2"/>
</dbReference>
<dbReference type="GO" id="GO:0046872">
    <property type="term" value="F:metal ion binding"/>
    <property type="evidence" value="ECO:0007669"/>
    <property type="project" value="UniProtKB-KW"/>
</dbReference>
<feature type="binding site" evidence="13">
    <location>
        <position position="534"/>
    </location>
    <ligand>
        <name>Zn(2+)</name>
        <dbReference type="ChEBI" id="CHEBI:29105"/>
    </ligand>
</feature>
<dbReference type="PROSITE" id="PS01056">
    <property type="entry name" value="DNA_LIGASE_N2"/>
    <property type="match status" value="1"/>
</dbReference>
<dbReference type="GO" id="GO:0006281">
    <property type="term" value="P:DNA repair"/>
    <property type="evidence" value="ECO:0007669"/>
    <property type="project" value="UniProtKB-KW"/>
</dbReference>
<feature type="binding site" evidence="13">
    <location>
        <begin position="100"/>
        <end position="104"/>
    </location>
    <ligand>
        <name>NAD(+)</name>
        <dbReference type="ChEBI" id="CHEBI:57540"/>
    </ligand>
</feature>
<dbReference type="Gene3D" id="1.10.150.20">
    <property type="entry name" value="5' to 3' exonuclease, C-terminal subdomain"/>
    <property type="match status" value="2"/>
</dbReference>
<dbReference type="Proteomes" id="UP000228976">
    <property type="component" value="Unassembled WGS sequence"/>
</dbReference>
<gene>
    <name evidence="13" type="primary">ligA</name>
    <name evidence="16" type="ORF">AEAE_0288</name>
</gene>
<evidence type="ECO:0000256" key="5">
    <source>
        <dbReference type="ARBA" id="ARBA00022723"/>
    </source>
</evidence>
<evidence type="ECO:0000256" key="11">
    <source>
        <dbReference type="ARBA" id="ARBA00034005"/>
    </source>
</evidence>
<evidence type="ECO:0000256" key="1">
    <source>
        <dbReference type="ARBA" id="ARBA00012722"/>
    </source>
</evidence>
<evidence type="ECO:0000256" key="7">
    <source>
        <dbReference type="ARBA" id="ARBA00022833"/>
    </source>
</evidence>
<keyword evidence="5 13" id="KW-0479">Metal-binding</keyword>
<evidence type="ECO:0000256" key="12">
    <source>
        <dbReference type="ARBA" id="ARBA00060881"/>
    </source>
</evidence>
<comment type="catalytic activity">
    <reaction evidence="11 13">
        <text>NAD(+) + (deoxyribonucleotide)n-3'-hydroxyl + 5'-phospho-(deoxyribonucleotide)m = (deoxyribonucleotide)n+m + AMP + beta-nicotinamide D-nucleotide.</text>
        <dbReference type="EC" id="6.5.1.2"/>
    </reaction>
</comment>
<dbReference type="SUPFAM" id="SSF52113">
    <property type="entry name" value="BRCT domain"/>
    <property type="match status" value="1"/>
</dbReference>
<dbReference type="NCBIfam" id="TIGR00575">
    <property type="entry name" value="dnlj"/>
    <property type="match status" value="1"/>
</dbReference>
<dbReference type="PANTHER" id="PTHR23389:SF9">
    <property type="entry name" value="DNA LIGASE"/>
    <property type="match status" value="1"/>
</dbReference>
<dbReference type="AlphaFoldDB" id="A0A261F9H6"/>
<dbReference type="InterPro" id="IPR013839">
    <property type="entry name" value="DNAligase_adenylation"/>
</dbReference>
<dbReference type="InterPro" id="IPR004150">
    <property type="entry name" value="NAD_DNA_ligase_OB"/>
</dbReference>
<feature type="binding site" evidence="13">
    <location>
        <position position="559"/>
    </location>
    <ligand>
        <name>Zn(2+)</name>
        <dbReference type="ChEBI" id="CHEBI:29105"/>
    </ligand>
</feature>
<dbReference type="EC" id="6.5.1.2" evidence="1 13"/>
<dbReference type="InterPro" id="IPR010994">
    <property type="entry name" value="RuvA_2-like"/>
</dbReference>
<feature type="binding site" evidence="13">
    <location>
        <position position="289"/>
    </location>
    <ligand>
        <name>NAD(+)</name>
        <dbReference type="ChEBI" id="CHEBI:57540"/>
    </ligand>
</feature>
<feature type="region of interest" description="Disordered" evidence="14">
    <location>
        <begin position="1"/>
        <end position="50"/>
    </location>
</feature>
<name>A0A261F9H6_9BIFI</name>
<dbReference type="EMBL" id="MWWU01000002">
    <property type="protein sequence ID" value="OZG55800.1"/>
    <property type="molecule type" value="Genomic_DNA"/>
</dbReference>
<dbReference type="GO" id="GO:0003911">
    <property type="term" value="F:DNA ligase (NAD+) activity"/>
    <property type="evidence" value="ECO:0007669"/>
    <property type="project" value="UniProtKB-UniRule"/>
</dbReference>
<feature type="compositionally biased region" description="Low complexity" evidence="14">
    <location>
        <begin position="914"/>
        <end position="947"/>
    </location>
</feature>
<dbReference type="GO" id="GO:0006260">
    <property type="term" value="P:DNA replication"/>
    <property type="evidence" value="ECO:0007669"/>
    <property type="project" value="UniProtKB-KW"/>
</dbReference>
<keyword evidence="6 13" id="KW-0227">DNA damage</keyword>
<evidence type="ECO:0000313" key="17">
    <source>
        <dbReference type="Proteomes" id="UP000228976"/>
    </source>
</evidence>
<dbReference type="Gene3D" id="1.10.287.610">
    <property type="entry name" value="Helix hairpin bin"/>
    <property type="match status" value="1"/>
</dbReference>